<dbReference type="KEGG" id="rvi:RVIR1_09140"/>
<dbReference type="CDD" id="cd18787">
    <property type="entry name" value="SF2_C_DEAD"/>
    <property type="match status" value="1"/>
</dbReference>
<dbReference type="InterPro" id="IPR014001">
    <property type="entry name" value="Helicase_ATP-bd"/>
</dbReference>
<dbReference type="InterPro" id="IPR050079">
    <property type="entry name" value="DEAD_box_RNA_helicase"/>
</dbReference>
<dbReference type="EC" id="3.6.4.13" evidence="1"/>
<dbReference type="GO" id="GO:0003676">
    <property type="term" value="F:nucleic acid binding"/>
    <property type="evidence" value="ECO:0007669"/>
    <property type="project" value="InterPro"/>
</dbReference>
<feature type="compositionally biased region" description="Basic residues" evidence="11">
    <location>
        <begin position="392"/>
        <end position="409"/>
    </location>
</feature>
<feature type="domain" description="DEAD-box RNA helicase Q" evidence="14">
    <location>
        <begin position="1"/>
        <end position="29"/>
    </location>
</feature>
<dbReference type="SMART" id="SM00487">
    <property type="entry name" value="DEXDc"/>
    <property type="match status" value="1"/>
</dbReference>
<evidence type="ECO:0000259" key="13">
    <source>
        <dbReference type="PROSITE" id="PS51194"/>
    </source>
</evidence>
<keyword evidence="16" id="KW-1185">Reference proteome</keyword>
<keyword evidence="6" id="KW-0067">ATP-binding</keyword>
<dbReference type="InterPro" id="IPR011545">
    <property type="entry name" value="DEAD/DEAH_box_helicase_dom"/>
</dbReference>
<feature type="short sequence motif" description="Q motif" evidence="10">
    <location>
        <begin position="1"/>
        <end position="29"/>
    </location>
</feature>
<sequence length="451" mass="50361">MNFSKFKLDPRILLGVETLGYKDPTPIQAKAIPLVLQGHDVIGLAQTGTGKTAAFTLPLLHKLMDGPRGRLRALIIVPTRELAEQIHDAIRLLGKETGLRSVTLYGGVNIMKQFQSLRRGVDIAIACPGRLLDHINRRNIDLSQIQTLVLDEADQMFDFGFFPTIRKILTYLPKQRQSLLFSATMPKAIRSLAEEILSNPVPVQIGELAPATTVTQKLYPMNEALKTELLVKIIQTNDTESVLIFTRTKHRAKRLAEHLESLGYSATSFQGNLSQSRRQLALDKFRTGKLKFLVATDIAARGIDVQNVSHVINFDMPATTEAYTHRIGRTGRASKLGAAFTLITNSDRHQIRAIERKLNQSLERCILPDFDYKASANSNTTPITMDDDERSRRNRHAPRGVHHDARKKFSGASKSNRGSESGSHNTGFKKSKKPFYSKFKSSAGRKRSGDR</sequence>
<dbReference type="Pfam" id="PF00271">
    <property type="entry name" value="Helicase_C"/>
    <property type="match status" value="1"/>
</dbReference>
<evidence type="ECO:0000313" key="16">
    <source>
        <dbReference type="Proteomes" id="UP000282483"/>
    </source>
</evidence>
<dbReference type="GO" id="GO:0005829">
    <property type="term" value="C:cytosol"/>
    <property type="evidence" value="ECO:0007669"/>
    <property type="project" value="TreeGrafter"/>
</dbReference>
<dbReference type="GO" id="GO:0016787">
    <property type="term" value="F:hydrolase activity"/>
    <property type="evidence" value="ECO:0007669"/>
    <property type="project" value="UniProtKB-KW"/>
</dbReference>
<evidence type="ECO:0000256" key="8">
    <source>
        <dbReference type="ARBA" id="ARBA00047984"/>
    </source>
</evidence>
<evidence type="ECO:0000256" key="7">
    <source>
        <dbReference type="ARBA" id="ARBA00038437"/>
    </source>
</evidence>
<evidence type="ECO:0000256" key="1">
    <source>
        <dbReference type="ARBA" id="ARBA00012552"/>
    </source>
</evidence>
<feature type="compositionally biased region" description="Polar residues" evidence="11">
    <location>
        <begin position="412"/>
        <end position="426"/>
    </location>
</feature>
<organism evidence="15 16">
    <name type="scientific">Candidatus Rickettsiella viridis</name>
    <dbReference type="NCBI Taxonomy" id="676208"/>
    <lineage>
        <taxon>Bacteria</taxon>
        <taxon>Pseudomonadati</taxon>
        <taxon>Pseudomonadota</taxon>
        <taxon>Gammaproteobacteria</taxon>
        <taxon>Legionellales</taxon>
        <taxon>Coxiellaceae</taxon>
        <taxon>Rickettsiella</taxon>
    </lineage>
</organism>
<dbReference type="InterPro" id="IPR001650">
    <property type="entry name" value="Helicase_C-like"/>
</dbReference>
<dbReference type="PANTHER" id="PTHR47959">
    <property type="entry name" value="ATP-DEPENDENT RNA HELICASE RHLE-RELATED"/>
    <property type="match status" value="1"/>
</dbReference>
<dbReference type="InterPro" id="IPR014014">
    <property type="entry name" value="RNA_helicase_DEAD_Q_motif"/>
</dbReference>
<dbReference type="CDD" id="cd00268">
    <property type="entry name" value="DEADc"/>
    <property type="match status" value="1"/>
</dbReference>
<reference evidence="15 16" key="1">
    <citation type="submission" date="2017-03" db="EMBL/GenBank/DDBJ databases">
        <title>The genome sequence of Candidatus Rickettsiella viridis.</title>
        <authorList>
            <person name="Nikoh N."/>
            <person name="Tsuchida T."/>
            <person name="Yamaguchi K."/>
            <person name="Maeda T."/>
            <person name="Shigenobu S."/>
            <person name="Fukatsu T."/>
        </authorList>
    </citation>
    <scope>NUCLEOTIDE SEQUENCE [LARGE SCALE GENOMIC DNA]</scope>
    <source>
        <strain evidence="15 16">Ap-RA04</strain>
    </source>
</reference>
<evidence type="ECO:0000259" key="12">
    <source>
        <dbReference type="PROSITE" id="PS51192"/>
    </source>
</evidence>
<dbReference type="GO" id="GO:0009266">
    <property type="term" value="P:response to temperature stimulus"/>
    <property type="evidence" value="ECO:0007669"/>
    <property type="project" value="UniProtKB-ARBA"/>
</dbReference>
<dbReference type="SMART" id="SM00490">
    <property type="entry name" value="HELICc"/>
    <property type="match status" value="1"/>
</dbReference>
<comment type="catalytic activity">
    <reaction evidence="8">
        <text>ATP + H2O = ADP + phosphate + H(+)</text>
        <dbReference type="Rhea" id="RHEA:13065"/>
        <dbReference type="ChEBI" id="CHEBI:15377"/>
        <dbReference type="ChEBI" id="CHEBI:15378"/>
        <dbReference type="ChEBI" id="CHEBI:30616"/>
        <dbReference type="ChEBI" id="CHEBI:43474"/>
        <dbReference type="ChEBI" id="CHEBI:456216"/>
        <dbReference type="EC" id="3.6.4.13"/>
    </reaction>
</comment>
<accession>A0A2Z5UV96</accession>
<evidence type="ECO:0000256" key="4">
    <source>
        <dbReference type="ARBA" id="ARBA00022801"/>
    </source>
</evidence>
<feature type="domain" description="Helicase ATP-binding" evidence="12">
    <location>
        <begin position="32"/>
        <end position="203"/>
    </location>
</feature>
<dbReference type="PROSITE" id="PS51194">
    <property type="entry name" value="HELICASE_CTER"/>
    <property type="match status" value="1"/>
</dbReference>
<keyword evidence="4" id="KW-0378">Hydrolase</keyword>
<evidence type="ECO:0000256" key="3">
    <source>
        <dbReference type="ARBA" id="ARBA00022741"/>
    </source>
</evidence>
<feature type="domain" description="Helicase C-terminal" evidence="13">
    <location>
        <begin position="225"/>
        <end position="373"/>
    </location>
</feature>
<dbReference type="EMBL" id="AP018005">
    <property type="protein sequence ID" value="BBB15394.1"/>
    <property type="molecule type" value="Genomic_DNA"/>
</dbReference>
<gene>
    <name evidence="15" type="primary">rhlE-2</name>
    <name evidence="15" type="ORF">RVIR1_09140</name>
</gene>
<feature type="region of interest" description="Disordered" evidence="11">
    <location>
        <begin position="377"/>
        <end position="451"/>
    </location>
</feature>
<dbReference type="OrthoDB" id="9805696at2"/>
<evidence type="ECO:0000256" key="10">
    <source>
        <dbReference type="PROSITE-ProRule" id="PRU00552"/>
    </source>
</evidence>
<evidence type="ECO:0000256" key="6">
    <source>
        <dbReference type="ARBA" id="ARBA00022840"/>
    </source>
</evidence>
<dbReference type="PROSITE" id="PS51195">
    <property type="entry name" value="Q_MOTIF"/>
    <property type="match status" value="1"/>
</dbReference>
<protein>
    <recommendedName>
        <fullName evidence="9">DEAD-box ATP-dependent RNA helicase RhpA</fullName>
        <ecNumber evidence="1">3.6.4.13</ecNumber>
    </recommendedName>
</protein>
<dbReference type="Pfam" id="PF00270">
    <property type="entry name" value="DEAD"/>
    <property type="match status" value="1"/>
</dbReference>
<dbReference type="GO" id="GO:0005524">
    <property type="term" value="F:ATP binding"/>
    <property type="evidence" value="ECO:0007669"/>
    <property type="project" value="UniProtKB-KW"/>
</dbReference>
<proteinExistence type="inferred from homology"/>
<dbReference type="GO" id="GO:0003724">
    <property type="term" value="F:RNA helicase activity"/>
    <property type="evidence" value="ECO:0007669"/>
    <property type="project" value="UniProtKB-EC"/>
</dbReference>
<evidence type="ECO:0000313" key="15">
    <source>
        <dbReference type="EMBL" id="BBB15394.1"/>
    </source>
</evidence>
<keyword evidence="3" id="KW-0547">Nucleotide-binding</keyword>
<dbReference type="GO" id="GO:0042255">
    <property type="term" value="P:ribosome assembly"/>
    <property type="evidence" value="ECO:0007669"/>
    <property type="project" value="UniProtKB-ARBA"/>
</dbReference>
<dbReference type="Gene3D" id="3.40.50.300">
    <property type="entry name" value="P-loop containing nucleotide triphosphate hydrolases"/>
    <property type="match status" value="2"/>
</dbReference>
<dbReference type="PANTHER" id="PTHR47959:SF13">
    <property type="entry name" value="ATP-DEPENDENT RNA HELICASE RHLE"/>
    <property type="match status" value="1"/>
</dbReference>
<keyword evidence="5 15" id="KW-0347">Helicase</keyword>
<evidence type="ECO:0000256" key="9">
    <source>
        <dbReference type="ARBA" id="ARBA00074363"/>
    </source>
</evidence>
<name>A0A2Z5UV96_9COXI</name>
<keyword evidence="2" id="KW-0963">Cytoplasm</keyword>
<dbReference type="Proteomes" id="UP000282483">
    <property type="component" value="Chromosome"/>
</dbReference>
<dbReference type="RefSeq" id="WP_126322852.1">
    <property type="nucleotide sequence ID" value="NZ_AP018005.1"/>
</dbReference>
<evidence type="ECO:0000256" key="2">
    <source>
        <dbReference type="ARBA" id="ARBA00022490"/>
    </source>
</evidence>
<evidence type="ECO:0000256" key="11">
    <source>
        <dbReference type="SAM" id="MobiDB-lite"/>
    </source>
</evidence>
<dbReference type="InterPro" id="IPR044742">
    <property type="entry name" value="DEAD/DEAH_RhlB"/>
</dbReference>
<dbReference type="PROSITE" id="PS51192">
    <property type="entry name" value="HELICASE_ATP_BIND_1"/>
    <property type="match status" value="1"/>
</dbReference>
<comment type="similarity">
    <text evidence="7">Belongs to the DEAD box helicase family.</text>
</comment>
<dbReference type="AlphaFoldDB" id="A0A2Z5UV96"/>
<evidence type="ECO:0000259" key="14">
    <source>
        <dbReference type="PROSITE" id="PS51195"/>
    </source>
</evidence>
<dbReference type="FunFam" id="3.40.50.300:FF:000108">
    <property type="entry name" value="ATP-dependent RNA helicase RhlE"/>
    <property type="match status" value="1"/>
</dbReference>
<evidence type="ECO:0000256" key="5">
    <source>
        <dbReference type="ARBA" id="ARBA00022806"/>
    </source>
</evidence>
<dbReference type="InterPro" id="IPR027417">
    <property type="entry name" value="P-loop_NTPase"/>
</dbReference>
<dbReference type="SUPFAM" id="SSF52540">
    <property type="entry name" value="P-loop containing nucleoside triphosphate hydrolases"/>
    <property type="match status" value="1"/>
</dbReference>